<organism evidence="2 3">
    <name type="scientific">Legionella santicrucis</name>
    <dbReference type="NCBI Taxonomy" id="45074"/>
    <lineage>
        <taxon>Bacteria</taxon>
        <taxon>Pseudomonadati</taxon>
        <taxon>Pseudomonadota</taxon>
        <taxon>Gammaproteobacteria</taxon>
        <taxon>Legionellales</taxon>
        <taxon>Legionellaceae</taxon>
        <taxon>Legionella</taxon>
    </lineage>
</organism>
<evidence type="ECO:0008006" key="4">
    <source>
        <dbReference type="Google" id="ProtNLM"/>
    </source>
</evidence>
<accession>A0A0W0YJ52</accession>
<dbReference type="AlphaFoldDB" id="A0A0W0YJ52"/>
<protein>
    <recommendedName>
        <fullName evidence="4">Transposase</fullName>
    </recommendedName>
</protein>
<dbReference type="EMBL" id="LNYU01000078">
    <property type="protein sequence ID" value="KTD57001.1"/>
    <property type="molecule type" value="Genomic_DNA"/>
</dbReference>
<name>A0A0W0YJ52_9GAMM</name>
<gene>
    <name evidence="2" type="ORF">Lsan_2623</name>
</gene>
<keyword evidence="3" id="KW-1185">Reference proteome</keyword>
<dbReference type="PATRIC" id="fig|45074.5.peg.2822"/>
<reference evidence="2 3" key="1">
    <citation type="submission" date="2015-11" db="EMBL/GenBank/DDBJ databases">
        <title>Genomic analysis of 38 Legionella species identifies large and diverse effector repertoires.</title>
        <authorList>
            <person name="Burstein D."/>
            <person name="Amaro F."/>
            <person name="Zusman T."/>
            <person name="Lifshitz Z."/>
            <person name="Cohen O."/>
            <person name="Gilbert J.A."/>
            <person name="Pupko T."/>
            <person name="Shuman H.A."/>
            <person name="Segal G."/>
        </authorList>
    </citation>
    <scope>NUCLEOTIDE SEQUENCE [LARGE SCALE GENOMIC DNA]</scope>
    <source>
        <strain evidence="2 3">SC-63-C7</strain>
    </source>
</reference>
<comment type="caution">
    <text evidence="2">The sequence shown here is derived from an EMBL/GenBank/DDBJ whole genome shotgun (WGS) entry which is preliminary data.</text>
</comment>
<dbReference type="Proteomes" id="UP000054703">
    <property type="component" value="Unassembled WGS sequence"/>
</dbReference>
<evidence type="ECO:0000313" key="3">
    <source>
        <dbReference type="Proteomes" id="UP000054703"/>
    </source>
</evidence>
<sequence length="68" mass="7995">MESIETSENNTKKKTRLYAERDEQKRKNYLAQLAHHLPEKLVYIDESGIDTFITRDGRVANNFKSSKH</sequence>
<feature type="region of interest" description="Disordered" evidence="1">
    <location>
        <begin position="1"/>
        <end position="20"/>
    </location>
</feature>
<dbReference type="RefSeq" id="WP_058514691.1">
    <property type="nucleotide sequence ID" value="NZ_CAAAIH010000084.1"/>
</dbReference>
<evidence type="ECO:0000313" key="2">
    <source>
        <dbReference type="EMBL" id="KTD57001.1"/>
    </source>
</evidence>
<dbReference type="OrthoDB" id="583803at2"/>
<evidence type="ECO:0000256" key="1">
    <source>
        <dbReference type="SAM" id="MobiDB-lite"/>
    </source>
</evidence>
<proteinExistence type="predicted"/>